<dbReference type="OrthoDB" id="2013610at2759"/>
<dbReference type="InterPro" id="IPR036047">
    <property type="entry name" value="F-box-like_dom_sf"/>
</dbReference>
<name>A0A200QAU4_MACCD</name>
<dbReference type="Pfam" id="PF00646">
    <property type="entry name" value="F-box"/>
    <property type="match status" value="1"/>
</dbReference>
<dbReference type="SUPFAM" id="SSF81383">
    <property type="entry name" value="F-box domain"/>
    <property type="match status" value="1"/>
</dbReference>
<evidence type="ECO:0000256" key="1">
    <source>
        <dbReference type="SAM" id="Coils"/>
    </source>
</evidence>
<evidence type="ECO:0000313" key="3">
    <source>
        <dbReference type="EMBL" id="OVA07575.1"/>
    </source>
</evidence>
<dbReference type="EMBL" id="MVGT01002455">
    <property type="protein sequence ID" value="OVA07575.1"/>
    <property type="molecule type" value="Genomic_DNA"/>
</dbReference>
<keyword evidence="1" id="KW-0175">Coiled coil</keyword>
<dbReference type="Proteomes" id="UP000195402">
    <property type="component" value="Unassembled WGS sequence"/>
</dbReference>
<comment type="caution">
    <text evidence="3">The sequence shown here is derived from an EMBL/GenBank/DDBJ whole genome shotgun (WGS) entry which is preliminary data.</text>
</comment>
<dbReference type="InParanoid" id="A0A200QAU4"/>
<organism evidence="3 4">
    <name type="scientific">Macleaya cordata</name>
    <name type="common">Five-seeded plume-poppy</name>
    <name type="synonym">Bocconia cordata</name>
    <dbReference type="NCBI Taxonomy" id="56857"/>
    <lineage>
        <taxon>Eukaryota</taxon>
        <taxon>Viridiplantae</taxon>
        <taxon>Streptophyta</taxon>
        <taxon>Embryophyta</taxon>
        <taxon>Tracheophyta</taxon>
        <taxon>Spermatophyta</taxon>
        <taxon>Magnoliopsida</taxon>
        <taxon>Ranunculales</taxon>
        <taxon>Papaveraceae</taxon>
        <taxon>Papaveroideae</taxon>
        <taxon>Macleaya</taxon>
    </lineage>
</organism>
<evidence type="ECO:0000259" key="2">
    <source>
        <dbReference type="SMART" id="SM00256"/>
    </source>
</evidence>
<accession>A0A200QAU4</accession>
<dbReference type="Gene3D" id="1.20.1280.50">
    <property type="match status" value="1"/>
</dbReference>
<evidence type="ECO:0000313" key="4">
    <source>
        <dbReference type="Proteomes" id="UP000195402"/>
    </source>
</evidence>
<dbReference type="InterPro" id="IPR050796">
    <property type="entry name" value="SCF_F-box_component"/>
</dbReference>
<reference evidence="3 4" key="1">
    <citation type="journal article" date="2017" name="Mol. Plant">
        <title>The Genome of Medicinal Plant Macleaya cordata Provides New Insights into Benzylisoquinoline Alkaloids Metabolism.</title>
        <authorList>
            <person name="Liu X."/>
            <person name="Liu Y."/>
            <person name="Huang P."/>
            <person name="Ma Y."/>
            <person name="Qing Z."/>
            <person name="Tang Q."/>
            <person name="Cao H."/>
            <person name="Cheng P."/>
            <person name="Zheng Y."/>
            <person name="Yuan Z."/>
            <person name="Zhou Y."/>
            <person name="Liu J."/>
            <person name="Tang Z."/>
            <person name="Zhuo Y."/>
            <person name="Zhang Y."/>
            <person name="Yu L."/>
            <person name="Huang J."/>
            <person name="Yang P."/>
            <person name="Peng Q."/>
            <person name="Zhang J."/>
            <person name="Jiang W."/>
            <person name="Zhang Z."/>
            <person name="Lin K."/>
            <person name="Ro D.K."/>
            <person name="Chen X."/>
            <person name="Xiong X."/>
            <person name="Shang Y."/>
            <person name="Huang S."/>
            <person name="Zeng J."/>
        </authorList>
    </citation>
    <scope>NUCLEOTIDE SEQUENCE [LARGE SCALE GENOMIC DNA]</scope>
    <source>
        <strain evidence="4">cv. BLH2017</strain>
        <tissue evidence="3">Root</tissue>
    </source>
</reference>
<protein>
    <submittedName>
        <fullName evidence="3">F-box domain</fullName>
    </submittedName>
</protein>
<dbReference type="STRING" id="56857.A0A200QAU4"/>
<dbReference type="PANTHER" id="PTHR31672:SF7">
    <property type="entry name" value="F-BOX DOMAIN-CONTAINING PROTEIN"/>
    <property type="match status" value="1"/>
</dbReference>
<dbReference type="SMART" id="SM00256">
    <property type="entry name" value="FBOX"/>
    <property type="match status" value="1"/>
</dbReference>
<feature type="coiled-coil region" evidence="1">
    <location>
        <begin position="4"/>
        <end position="31"/>
    </location>
</feature>
<dbReference type="InterPro" id="IPR001810">
    <property type="entry name" value="F-box_dom"/>
</dbReference>
<proteinExistence type="predicted"/>
<keyword evidence="4" id="KW-1185">Reference proteome</keyword>
<gene>
    <name evidence="3" type="ORF">BVC80_8965g2</name>
</gene>
<dbReference type="PANTHER" id="PTHR31672">
    <property type="entry name" value="BNACNNG10540D PROTEIN"/>
    <property type="match status" value="1"/>
</dbReference>
<feature type="domain" description="F-box" evidence="2">
    <location>
        <begin position="145"/>
        <end position="185"/>
    </location>
</feature>
<sequence>MTTVKDLESQVSTLTTELTNLTTNIQALLRDRQEDRIIQTEILQTLRALAENWSAQPQQPQHAAPLPLPHDAPNMQPAVHLQGDAIPWYRWIKQSLGLLTWPQFSRALCSRFGSRQHIDPCSCLSKLSQSGSQEDNNNNNPWNKLDDVMVETLLARLPTIEILRCQFVCKRWRSIIHCSTTFSITSNQLFNPRGPWFFMFNSSSSSSTCVVYDMEVSDWRHVHLQLPTTPYQEDEFIITRPVASGGGLICFSSSGTDYYSFILKNPLTGVSYSLPTVKTYGQRRGMAMHVSKSESGSGSNYKIFVVFGDWHALFLQVFSLSEEEEEEEEEDHQEAANWKELLPREVAIDFDAPWWPYNAIEWNVAVDEMVGVTTLGNEGQILVHYLNKIIGILICFDTLKGTFFTSPRLVTYPQLMDLVECGGRVFTVILIKEYKYTTLYIWEFDYEKAECWKLITDMPLKWWKGTEVLAQGYHYIQEDYTDFKFDLNCSGHGDYIMVCLNCSCLIDIGHLNHIQMYNIKENTWAELPQCLDPDDSTRIWFAPYCFEPKIGAKV</sequence>
<dbReference type="AlphaFoldDB" id="A0A200QAU4"/>